<proteinExistence type="predicted"/>
<evidence type="ECO:0000313" key="2">
    <source>
        <dbReference type="WBParaSite" id="Pan_g9425.t1"/>
    </source>
</evidence>
<evidence type="ECO:0000313" key="1">
    <source>
        <dbReference type="Proteomes" id="UP000492821"/>
    </source>
</evidence>
<sequence>MKDYHYLLEGISIALRHHNKYEHATYQSISTFADIDFLVEDMMDTNMTNISRESNLSEKVRLTKVTKILDKRLHDIDYLTVLEDLSKQLTVASPVFDNLGA</sequence>
<dbReference type="Proteomes" id="UP000492821">
    <property type="component" value="Unassembled WGS sequence"/>
</dbReference>
<reference evidence="2" key="2">
    <citation type="submission" date="2020-10" db="UniProtKB">
        <authorList>
            <consortium name="WormBaseParasite"/>
        </authorList>
    </citation>
    <scope>IDENTIFICATION</scope>
</reference>
<keyword evidence="1" id="KW-1185">Reference proteome</keyword>
<dbReference type="WBParaSite" id="Pan_g9425.t1">
    <property type="protein sequence ID" value="Pan_g9425.t1"/>
    <property type="gene ID" value="Pan_g9425"/>
</dbReference>
<accession>A0A7E4WBV5</accession>
<protein>
    <submittedName>
        <fullName evidence="2">Focal_AT domain-containing protein</fullName>
    </submittedName>
</protein>
<reference evidence="1" key="1">
    <citation type="journal article" date="2013" name="Genetics">
        <title>The draft genome and transcriptome of Panagrellus redivivus are shaped by the harsh demands of a free-living lifestyle.</title>
        <authorList>
            <person name="Srinivasan J."/>
            <person name="Dillman A.R."/>
            <person name="Macchietto M.G."/>
            <person name="Heikkinen L."/>
            <person name="Lakso M."/>
            <person name="Fracchia K.M."/>
            <person name="Antoshechkin I."/>
            <person name="Mortazavi A."/>
            <person name="Wong G."/>
            <person name="Sternberg P.W."/>
        </authorList>
    </citation>
    <scope>NUCLEOTIDE SEQUENCE [LARGE SCALE GENOMIC DNA]</scope>
    <source>
        <strain evidence="1">MT8872</strain>
    </source>
</reference>
<name>A0A7E4WBV5_PANRE</name>
<dbReference type="AlphaFoldDB" id="A0A7E4WBV5"/>
<organism evidence="1 2">
    <name type="scientific">Panagrellus redivivus</name>
    <name type="common">Microworm</name>
    <dbReference type="NCBI Taxonomy" id="6233"/>
    <lineage>
        <taxon>Eukaryota</taxon>
        <taxon>Metazoa</taxon>
        <taxon>Ecdysozoa</taxon>
        <taxon>Nematoda</taxon>
        <taxon>Chromadorea</taxon>
        <taxon>Rhabditida</taxon>
        <taxon>Tylenchina</taxon>
        <taxon>Panagrolaimomorpha</taxon>
        <taxon>Panagrolaimoidea</taxon>
        <taxon>Panagrolaimidae</taxon>
        <taxon>Panagrellus</taxon>
    </lineage>
</organism>